<dbReference type="PANTHER" id="PTHR42701">
    <property type="entry name" value="IMIDAZOLE GLYCEROL PHOSPHATE SYNTHASE SUBUNIT HISH"/>
    <property type="match status" value="1"/>
</dbReference>
<comment type="subcellular location">
    <subcellularLocation>
        <location evidence="1 13">Cytoplasm</location>
    </subcellularLocation>
</comment>
<dbReference type="FunFam" id="3.40.50.880:FF:000009">
    <property type="entry name" value="Imidazole glycerol phosphate synthase subunit HisH"/>
    <property type="match status" value="1"/>
</dbReference>
<evidence type="ECO:0000256" key="6">
    <source>
        <dbReference type="ARBA" id="ARBA00022801"/>
    </source>
</evidence>
<dbReference type="RefSeq" id="WP_286975690.1">
    <property type="nucleotide sequence ID" value="NZ_PEXG01000231.1"/>
</dbReference>
<sequence>MIAIIDYGMGNLRSVEKAFEKLGFEVAVSDDPGFINKAQGVVLPGVGAFADCMANLKSAGLEGAVYDSINSSKPFLGICLGLQLLMEESEEDGIHKGLGVFNGRVRRLPEGQKIPHMGWNQVRYANKPPIFEGVPEGSNFYFVHSYYVDPSDTGIIATVTDYGFEFTSSIWSDNVFAVQFHPEKSGDVGLKVLENFGRLCK</sequence>
<dbReference type="AlphaFoldDB" id="A0A2M7TA87"/>
<dbReference type="Pfam" id="PF00117">
    <property type="entry name" value="GATase"/>
    <property type="match status" value="1"/>
</dbReference>
<evidence type="ECO:0000259" key="15">
    <source>
        <dbReference type="Pfam" id="PF00117"/>
    </source>
</evidence>
<comment type="caution">
    <text evidence="16">The sequence shown here is derived from an EMBL/GenBank/DDBJ whole genome shotgun (WGS) entry which is preliminary data.</text>
</comment>
<evidence type="ECO:0000256" key="3">
    <source>
        <dbReference type="ARBA" id="ARBA00011152"/>
    </source>
</evidence>
<dbReference type="NCBIfam" id="TIGR01855">
    <property type="entry name" value="IMP_synth_hisH"/>
    <property type="match status" value="1"/>
</dbReference>
<evidence type="ECO:0000256" key="9">
    <source>
        <dbReference type="ARBA" id="ARBA00023239"/>
    </source>
</evidence>
<keyword evidence="9 13" id="KW-0456">Lyase</keyword>
<dbReference type="PANTHER" id="PTHR42701:SF1">
    <property type="entry name" value="IMIDAZOLE GLYCEROL PHOSPHATE SYNTHASE SUBUNIT HISH"/>
    <property type="match status" value="1"/>
</dbReference>
<evidence type="ECO:0000256" key="5">
    <source>
        <dbReference type="ARBA" id="ARBA00022605"/>
    </source>
</evidence>
<proteinExistence type="inferred from homology"/>
<dbReference type="GO" id="GO:0004359">
    <property type="term" value="F:glutaminase activity"/>
    <property type="evidence" value="ECO:0007669"/>
    <property type="project" value="UniProtKB-EC"/>
</dbReference>
<evidence type="ECO:0000256" key="12">
    <source>
        <dbReference type="ARBA" id="ARBA00049534"/>
    </source>
</evidence>
<organism evidence="16 17">
    <name type="scientific">Candidatus Aquicultor secundus</name>
    <dbReference type="NCBI Taxonomy" id="1973895"/>
    <lineage>
        <taxon>Bacteria</taxon>
        <taxon>Bacillati</taxon>
        <taxon>Actinomycetota</taxon>
        <taxon>Candidatus Aquicultoria</taxon>
        <taxon>Candidatus Aquicultorales</taxon>
        <taxon>Candidatus Aquicultoraceae</taxon>
        <taxon>Candidatus Aquicultor</taxon>
    </lineage>
</organism>
<dbReference type="EC" id="4.3.2.10" evidence="13"/>
<dbReference type="Gene3D" id="3.40.50.880">
    <property type="match status" value="1"/>
</dbReference>
<comment type="catalytic activity">
    <reaction evidence="11 13">
        <text>5-[(5-phospho-1-deoxy-D-ribulos-1-ylimino)methylamino]-1-(5-phospho-beta-D-ribosyl)imidazole-4-carboxamide + L-glutamine = D-erythro-1-(imidazol-4-yl)glycerol 3-phosphate + 5-amino-1-(5-phospho-beta-D-ribosyl)imidazole-4-carboxamide + L-glutamate + H(+)</text>
        <dbReference type="Rhea" id="RHEA:24793"/>
        <dbReference type="ChEBI" id="CHEBI:15378"/>
        <dbReference type="ChEBI" id="CHEBI:29985"/>
        <dbReference type="ChEBI" id="CHEBI:58278"/>
        <dbReference type="ChEBI" id="CHEBI:58359"/>
        <dbReference type="ChEBI" id="CHEBI:58475"/>
        <dbReference type="ChEBI" id="CHEBI:58525"/>
        <dbReference type="EC" id="4.3.2.10"/>
    </reaction>
</comment>
<evidence type="ECO:0000256" key="8">
    <source>
        <dbReference type="ARBA" id="ARBA00023102"/>
    </source>
</evidence>
<dbReference type="EC" id="3.5.1.2" evidence="13"/>
<gene>
    <name evidence="13" type="primary">hisH</name>
    <name evidence="16" type="ORF">COY37_01640</name>
</gene>
<name>A0A2M7TA87_9ACTN</name>
<keyword evidence="7 13" id="KW-0315">Glutamine amidotransferase</keyword>
<evidence type="ECO:0000256" key="7">
    <source>
        <dbReference type="ARBA" id="ARBA00022962"/>
    </source>
</evidence>
<dbReference type="GO" id="GO:0005737">
    <property type="term" value="C:cytoplasm"/>
    <property type="evidence" value="ECO:0007669"/>
    <property type="project" value="UniProtKB-SubCell"/>
</dbReference>
<dbReference type="CDD" id="cd01748">
    <property type="entry name" value="GATase1_IGP_Synthase"/>
    <property type="match status" value="1"/>
</dbReference>
<dbReference type="InterPro" id="IPR010139">
    <property type="entry name" value="Imidazole-glycPsynth_HisH"/>
</dbReference>
<evidence type="ECO:0000256" key="14">
    <source>
        <dbReference type="PIRSR" id="PIRSR000495-1"/>
    </source>
</evidence>
<evidence type="ECO:0000313" key="16">
    <source>
        <dbReference type="EMBL" id="PIZ41857.1"/>
    </source>
</evidence>
<evidence type="ECO:0000256" key="2">
    <source>
        <dbReference type="ARBA" id="ARBA00005091"/>
    </source>
</evidence>
<keyword evidence="8 13" id="KW-0368">Histidine biosynthesis</keyword>
<keyword evidence="6 13" id="KW-0378">Hydrolase</keyword>
<dbReference type="GO" id="GO:0016829">
    <property type="term" value="F:lyase activity"/>
    <property type="evidence" value="ECO:0007669"/>
    <property type="project" value="UniProtKB-KW"/>
</dbReference>
<feature type="domain" description="Glutamine amidotransferase" evidence="15">
    <location>
        <begin position="4"/>
        <end position="196"/>
    </location>
</feature>
<evidence type="ECO:0000256" key="11">
    <source>
        <dbReference type="ARBA" id="ARBA00047838"/>
    </source>
</evidence>
<dbReference type="PIRSF" id="PIRSF000495">
    <property type="entry name" value="Amidotransf_hisH"/>
    <property type="match status" value="1"/>
</dbReference>
<comment type="catalytic activity">
    <reaction evidence="12 13">
        <text>L-glutamine + H2O = L-glutamate + NH4(+)</text>
        <dbReference type="Rhea" id="RHEA:15889"/>
        <dbReference type="ChEBI" id="CHEBI:15377"/>
        <dbReference type="ChEBI" id="CHEBI:28938"/>
        <dbReference type="ChEBI" id="CHEBI:29985"/>
        <dbReference type="ChEBI" id="CHEBI:58359"/>
        <dbReference type="EC" id="3.5.1.2"/>
    </reaction>
</comment>
<comment type="subunit">
    <text evidence="3 13">Heterodimer of HisH and HisF.</text>
</comment>
<keyword evidence="5 13" id="KW-0028">Amino-acid biosynthesis</keyword>
<evidence type="ECO:0000256" key="1">
    <source>
        <dbReference type="ARBA" id="ARBA00004496"/>
    </source>
</evidence>
<keyword evidence="4 13" id="KW-0963">Cytoplasm</keyword>
<feature type="active site" description="Nucleophile" evidence="13 14">
    <location>
        <position position="79"/>
    </location>
</feature>
<feature type="active site" evidence="13 14">
    <location>
        <position position="181"/>
    </location>
</feature>
<evidence type="ECO:0000256" key="13">
    <source>
        <dbReference type="HAMAP-Rule" id="MF_00278"/>
    </source>
</evidence>
<accession>A0A2M7TA87</accession>
<dbReference type="InterPro" id="IPR029062">
    <property type="entry name" value="Class_I_gatase-like"/>
</dbReference>
<dbReference type="Proteomes" id="UP000230956">
    <property type="component" value="Unassembled WGS sequence"/>
</dbReference>
<evidence type="ECO:0000256" key="10">
    <source>
        <dbReference type="ARBA" id="ARBA00025299"/>
    </source>
</evidence>
<evidence type="ECO:0000313" key="17">
    <source>
        <dbReference type="Proteomes" id="UP000230956"/>
    </source>
</evidence>
<reference evidence="17" key="1">
    <citation type="submission" date="2017-09" db="EMBL/GenBank/DDBJ databases">
        <title>Depth-based differentiation of microbial function through sediment-hosted aquifers and enrichment of novel symbionts in the deep terrestrial subsurface.</title>
        <authorList>
            <person name="Probst A.J."/>
            <person name="Ladd B."/>
            <person name="Jarett J.K."/>
            <person name="Geller-Mcgrath D.E."/>
            <person name="Sieber C.M.K."/>
            <person name="Emerson J.B."/>
            <person name="Anantharaman K."/>
            <person name="Thomas B.C."/>
            <person name="Malmstrom R."/>
            <person name="Stieglmeier M."/>
            <person name="Klingl A."/>
            <person name="Woyke T."/>
            <person name="Ryan C.M."/>
            <person name="Banfield J.F."/>
        </authorList>
    </citation>
    <scope>NUCLEOTIDE SEQUENCE [LARGE SCALE GENOMIC DNA]</scope>
</reference>
<comment type="pathway">
    <text evidence="2 13">Amino-acid biosynthesis; L-histidine biosynthesis; L-histidine from 5-phospho-alpha-D-ribose 1-diphosphate: step 5/9.</text>
</comment>
<comment type="function">
    <text evidence="10 13">IGPS catalyzes the conversion of PRFAR and glutamine to IGP, AICAR and glutamate. The HisH subunit catalyzes the hydrolysis of glutamine to glutamate and ammonia as part of the synthesis of IGP and AICAR. The resulting ammonia molecule is channeled to the active site of HisF.</text>
</comment>
<dbReference type="GO" id="GO:0000105">
    <property type="term" value="P:L-histidine biosynthetic process"/>
    <property type="evidence" value="ECO:0007669"/>
    <property type="project" value="UniProtKB-UniRule"/>
</dbReference>
<dbReference type="SUPFAM" id="SSF52317">
    <property type="entry name" value="Class I glutamine amidotransferase-like"/>
    <property type="match status" value="1"/>
</dbReference>
<dbReference type="InterPro" id="IPR017926">
    <property type="entry name" value="GATASE"/>
</dbReference>
<dbReference type="PROSITE" id="PS51273">
    <property type="entry name" value="GATASE_TYPE_1"/>
    <property type="match status" value="1"/>
</dbReference>
<dbReference type="UniPathway" id="UPA00031">
    <property type="reaction ID" value="UER00010"/>
</dbReference>
<dbReference type="GO" id="GO:0000107">
    <property type="term" value="F:imidazoleglycerol-phosphate synthase activity"/>
    <property type="evidence" value="ECO:0007669"/>
    <property type="project" value="UniProtKB-UniRule"/>
</dbReference>
<dbReference type="HAMAP" id="MF_00278">
    <property type="entry name" value="HisH"/>
    <property type="match status" value="1"/>
</dbReference>
<feature type="active site" evidence="13 14">
    <location>
        <position position="183"/>
    </location>
</feature>
<evidence type="ECO:0000256" key="4">
    <source>
        <dbReference type="ARBA" id="ARBA00022490"/>
    </source>
</evidence>
<dbReference type="EMBL" id="PFNG01000039">
    <property type="protein sequence ID" value="PIZ41857.1"/>
    <property type="molecule type" value="Genomic_DNA"/>
</dbReference>
<protein>
    <recommendedName>
        <fullName evidence="13">Imidazole glycerol phosphate synthase subunit HisH</fullName>
        <ecNumber evidence="13">4.3.2.10</ecNumber>
    </recommendedName>
    <alternativeName>
        <fullName evidence="13">IGP synthase glutaminase subunit</fullName>
        <ecNumber evidence="13">3.5.1.2</ecNumber>
    </alternativeName>
    <alternativeName>
        <fullName evidence="13">IGP synthase subunit HisH</fullName>
    </alternativeName>
    <alternativeName>
        <fullName evidence="13">ImGP synthase subunit HisH</fullName>
        <shortName evidence="13">IGPS subunit HisH</shortName>
    </alternativeName>
</protein>